<evidence type="ECO:0000256" key="5">
    <source>
        <dbReference type="SAM" id="SignalP"/>
    </source>
</evidence>
<dbReference type="GO" id="GO:0005654">
    <property type="term" value="C:nucleoplasm"/>
    <property type="evidence" value="ECO:0007669"/>
    <property type="project" value="TreeGrafter"/>
</dbReference>
<dbReference type="InterPro" id="IPR035979">
    <property type="entry name" value="RBD_domain_sf"/>
</dbReference>
<dbReference type="Pfam" id="PF00076">
    <property type="entry name" value="RRM_1"/>
    <property type="match status" value="1"/>
</dbReference>
<evidence type="ECO:0000259" key="6">
    <source>
        <dbReference type="PROSITE" id="PS50102"/>
    </source>
</evidence>
<sequence length="213" mass="23509">MPFHPIHRFMAFLLKIFIGGLAKETTPFQFTKHFGKYGEITDSVIMKNRISGQPHGFDFVTYADTSVVDRVIEDTHVINGKQVEIKQTIPKRTMGSKDFKTKKIFVGGIPTSVNEVWSGQGTSNHAGPCKHSFSGFGFITFDSEESVDSILSQGNKIEFAGAQIKKEELKKSNLPLAPPRRFSNSRPNTYGGSGAGAFGDNEILKNSIHNLVL</sequence>
<evidence type="ECO:0000256" key="2">
    <source>
        <dbReference type="ARBA" id="ARBA00023242"/>
    </source>
</evidence>
<dbReference type="AlphaFoldDB" id="A0AAD4X4T4"/>
<feature type="chain" id="PRO_5042248595" description="RRM domain-containing protein" evidence="5">
    <location>
        <begin position="23"/>
        <end position="213"/>
    </location>
</feature>
<evidence type="ECO:0000256" key="1">
    <source>
        <dbReference type="ARBA" id="ARBA00004123"/>
    </source>
</evidence>
<evidence type="ECO:0000313" key="7">
    <source>
        <dbReference type="EMBL" id="KAI3837007.1"/>
    </source>
</evidence>
<dbReference type="GO" id="GO:0000785">
    <property type="term" value="C:chromatin"/>
    <property type="evidence" value="ECO:0007669"/>
    <property type="project" value="TreeGrafter"/>
</dbReference>
<dbReference type="EMBL" id="JAJJMB010017633">
    <property type="protein sequence ID" value="KAI3837007.1"/>
    <property type="molecule type" value="Genomic_DNA"/>
</dbReference>
<protein>
    <recommendedName>
        <fullName evidence="6">RRM domain-containing protein</fullName>
    </recommendedName>
</protein>
<dbReference type="SMART" id="SM00360">
    <property type="entry name" value="RRM"/>
    <property type="match status" value="2"/>
</dbReference>
<organism evidence="7 8">
    <name type="scientific">Papaver atlanticum</name>
    <dbReference type="NCBI Taxonomy" id="357466"/>
    <lineage>
        <taxon>Eukaryota</taxon>
        <taxon>Viridiplantae</taxon>
        <taxon>Streptophyta</taxon>
        <taxon>Embryophyta</taxon>
        <taxon>Tracheophyta</taxon>
        <taxon>Spermatophyta</taxon>
        <taxon>Magnoliopsida</taxon>
        <taxon>Ranunculales</taxon>
        <taxon>Papaveraceae</taxon>
        <taxon>Papaveroideae</taxon>
        <taxon>Papaver</taxon>
    </lineage>
</organism>
<dbReference type="Proteomes" id="UP001202328">
    <property type="component" value="Unassembled WGS sequence"/>
</dbReference>
<keyword evidence="3" id="KW-0694">RNA-binding</keyword>
<feature type="domain" description="RRM" evidence="6">
    <location>
        <begin position="14"/>
        <end position="90"/>
    </location>
</feature>
<accession>A0AAD4X4T4</accession>
<comment type="subcellular location">
    <subcellularLocation>
        <location evidence="1">Nucleus</location>
    </subcellularLocation>
</comment>
<dbReference type="PANTHER" id="PTHR48033">
    <property type="entry name" value="RNA-BINDING (RRM/RBD/RNP MOTIFS) FAMILY PROTEIN"/>
    <property type="match status" value="1"/>
</dbReference>
<dbReference type="PANTHER" id="PTHR48033:SF5">
    <property type="entry name" value="RRM DOMAIN-CONTAINING PROTEIN"/>
    <property type="match status" value="1"/>
</dbReference>
<keyword evidence="2" id="KW-0539">Nucleus</keyword>
<gene>
    <name evidence="7" type="ORF">MKW98_005340</name>
</gene>
<reference evidence="7" key="1">
    <citation type="submission" date="2022-04" db="EMBL/GenBank/DDBJ databases">
        <title>A functionally conserved STORR gene fusion in Papaver species that diverged 16.8 million years ago.</title>
        <authorList>
            <person name="Catania T."/>
        </authorList>
    </citation>
    <scope>NUCLEOTIDE SEQUENCE</scope>
    <source>
        <strain evidence="7">S-188037</strain>
    </source>
</reference>
<dbReference type="PROSITE" id="PS50102">
    <property type="entry name" value="RRM"/>
    <property type="match status" value="1"/>
</dbReference>
<proteinExistence type="predicted"/>
<dbReference type="SUPFAM" id="SSF54928">
    <property type="entry name" value="RNA-binding domain, RBD"/>
    <property type="match status" value="1"/>
</dbReference>
<evidence type="ECO:0000313" key="8">
    <source>
        <dbReference type="Proteomes" id="UP001202328"/>
    </source>
</evidence>
<dbReference type="GO" id="GO:0003723">
    <property type="term" value="F:RNA binding"/>
    <property type="evidence" value="ECO:0007669"/>
    <property type="project" value="UniProtKB-UniRule"/>
</dbReference>
<evidence type="ECO:0000256" key="4">
    <source>
        <dbReference type="SAM" id="MobiDB-lite"/>
    </source>
</evidence>
<dbReference type="InterPro" id="IPR012677">
    <property type="entry name" value="Nucleotide-bd_a/b_plait_sf"/>
</dbReference>
<evidence type="ECO:0000256" key="3">
    <source>
        <dbReference type="PROSITE-ProRule" id="PRU00176"/>
    </source>
</evidence>
<dbReference type="InterPro" id="IPR000504">
    <property type="entry name" value="RRM_dom"/>
</dbReference>
<name>A0AAD4X4T4_9MAGN</name>
<keyword evidence="5" id="KW-0732">Signal</keyword>
<feature type="region of interest" description="Disordered" evidence="4">
    <location>
        <begin position="173"/>
        <end position="196"/>
    </location>
</feature>
<feature type="signal peptide" evidence="5">
    <location>
        <begin position="1"/>
        <end position="22"/>
    </location>
</feature>
<dbReference type="Gene3D" id="3.30.70.330">
    <property type="match status" value="2"/>
</dbReference>
<comment type="caution">
    <text evidence="7">The sequence shown here is derived from an EMBL/GenBank/DDBJ whole genome shotgun (WGS) entry which is preliminary data.</text>
</comment>
<dbReference type="GO" id="GO:0010468">
    <property type="term" value="P:regulation of gene expression"/>
    <property type="evidence" value="ECO:0007669"/>
    <property type="project" value="TreeGrafter"/>
</dbReference>
<keyword evidence="8" id="KW-1185">Reference proteome</keyword>